<evidence type="ECO:0000313" key="2">
    <source>
        <dbReference type="Proteomes" id="UP000827092"/>
    </source>
</evidence>
<sequence length="84" mass="10140">MTILLQYGFQKRRENTQHRLLLAKKTSDPRQPEKALRIYTEVLIFIIQTSRYTTDYQFACRIKCLHLLWNFIPEPLVTRSELKN</sequence>
<accession>A0AAV6VDV0</accession>
<comment type="caution">
    <text evidence="1">The sequence shown here is derived from an EMBL/GenBank/DDBJ whole genome shotgun (WGS) entry which is preliminary data.</text>
</comment>
<gene>
    <name evidence="1" type="ORF">JTE90_024530</name>
</gene>
<proteinExistence type="predicted"/>
<dbReference type="Proteomes" id="UP000827092">
    <property type="component" value="Unassembled WGS sequence"/>
</dbReference>
<keyword evidence="2" id="KW-1185">Reference proteome</keyword>
<evidence type="ECO:0000313" key="1">
    <source>
        <dbReference type="EMBL" id="KAG8194192.1"/>
    </source>
</evidence>
<name>A0AAV6VDV0_9ARAC</name>
<organism evidence="1 2">
    <name type="scientific">Oedothorax gibbosus</name>
    <dbReference type="NCBI Taxonomy" id="931172"/>
    <lineage>
        <taxon>Eukaryota</taxon>
        <taxon>Metazoa</taxon>
        <taxon>Ecdysozoa</taxon>
        <taxon>Arthropoda</taxon>
        <taxon>Chelicerata</taxon>
        <taxon>Arachnida</taxon>
        <taxon>Araneae</taxon>
        <taxon>Araneomorphae</taxon>
        <taxon>Entelegynae</taxon>
        <taxon>Araneoidea</taxon>
        <taxon>Linyphiidae</taxon>
        <taxon>Erigoninae</taxon>
        <taxon>Oedothorax</taxon>
    </lineage>
</organism>
<protein>
    <submittedName>
        <fullName evidence="1">Uncharacterized protein</fullName>
    </submittedName>
</protein>
<reference evidence="1 2" key="1">
    <citation type="journal article" date="2022" name="Nat. Ecol. Evol.">
        <title>A masculinizing supergene underlies an exaggerated male reproductive morph in a spider.</title>
        <authorList>
            <person name="Hendrickx F."/>
            <person name="De Corte Z."/>
            <person name="Sonet G."/>
            <person name="Van Belleghem S.M."/>
            <person name="Kostlbacher S."/>
            <person name="Vangestel C."/>
        </authorList>
    </citation>
    <scope>NUCLEOTIDE SEQUENCE [LARGE SCALE GENOMIC DNA]</scope>
    <source>
        <strain evidence="1">W744_W776</strain>
    </source>
</reference>
<dbReference type="AlphaFoldDB" id="A0AAV6VDV0"/>
<dbReference type="EMBL" id="JAFNEN010000106">
    <property type="protein sequence ID" value="KAG8194192.1"/>
    <property type="molecule type" value="Genomic_DNA"/>
</dbReference>